<gene>
    <name evidence="2" type="ORF">ACFSJC_06520</name>
</gene>
<dbReference type="SUPFAM" id="SSF52091">
    <property type="entry name" value="SpoIIaa-like"/>
    <property type="match status" value="1"/>
</dbReference>
<sequence length="103" mass="11116">MSETESHPALALEGELNIYGAAENKLRILEFLSRAKEFPTLDLSAVTEVDTAGLQLLLLAQREAESMGTSLRLLDPSASVLDVLQLCNLTTRFDVAGALESNP</sequence>
<dbReference type="InterPro" id="IPR058548">
    <property type="entry name" value="MlaB-like_STAS"/>
</dbReference>
<dbReference type="InterPro" id="IPR002645">
    <property type="entry name" value="STAS_dom"/>
</dbReference>
<dbReference type="EMBL" id="JBHUHX010000013">
    <property type="protein sequence ID" value="MFD2111488.1"/>
    <property type="molecule type" value="Genomic_DNA"/>
</dbReference>
<reference evidence="3" key="1">
    <citation type="journal article" date="2019" name="Int. J. Syst. Evol. Microbiol.">
        <title>The Global Catalogue of Microorganisms (GCM) 10K type strain sequencing project: providing services to taxonomists for standard genome sequencing and annotation.</title>
        <authorList>
            <consortium name="The Broad Institute Genomics Platform"/>
            <consortium name="The Broad Institute Genome Sequencing Center for Infectious Disease"/>
            <person name="Wu L."/>
            <person name="Ma J."/>
        </authorList>
    </citation>
    <scope>NUCLEOTIDE SEQUENCE [LARGE SCALE GENOMIC DNA]</scope>
    <source>
        <strain evidence="3">KACC 12597</strain>
    </source>
</reference>
<dbReference type="PANTHER" id="PTHR35849:SF2">
    <property type="entry name" value="BLR2341 PROTEIN"/>
    <property type="match status" value="1"/>
</dbReference>
<dbReference type="Gene3D" id="3.30.750.24">
    <property type="entry name" value="STAS domain"/>
    <property type="match status" value="1"/>
</dbReference>
<evidence type="ECO:0000313" key="2">
    <source>
        <dbReference type="EMBL" id="MFD2111488.1"/>
    </source>
</evidence>
<dbReference type="PROSITE" id="PS50801">
    <property type="entry name" value="STAS"/>
    <property type="match status" value="1"/>
</dbReference>
<dbReference type="Proteomes" id="UP001597337">
    <property type="component" value="Unassembled WGS sequence"/>
</dbReference>
<dbReference type="CDD" id="cd07043">
    <property type="entry name" value="STAS_anti-anti-sigma_factors"/>
    <property type="match status" value="1"/>
</dbReference>
<name>A0ABW4Y925_9GAMM</name>
<evidence type="ECO:0000259" key="1">
    <source>
        <dbReference type="PROSITE" id="PS50801"/>
    </source>
</evidence>
<dbReference type="InterPro" id="IPR052746">
    <property type="entry name" value="MlaB_ABC_Transporter"/>
</dbReference>
<protein>
    <submittedName>
        <fullName evidence="2">Lipid asymmetry maintenance protein MlaB</fullName>
    </submittedName>
</protein>
<dbReference type="Pfam" id="PF13466">
    <property type="entry name" value="STAS_2"/>
    <property type="match status" value="1"/>
</dbReference>
<organism evidence="2 3">
    <name type="scientific">Thiorhodococcus fuscus</name>
    <dbReference type="NCBI Taxonomy" id="527200"/>
    <lineage>
        <taxon>Bacteria</taxon>
        <taxon>Pseudomonadati</taxon>
        <taxon>Pseudomonadota</taxon>
        <taxon>Gammaproteobacteria</taxon>
        <taxon>Chromatiales</taxon>
        <taxon>Chromatiaceae</taxon>
        <taxon>Thiorhodococcus</taxon>
    </lineage>
</organism>
<dbReference type="RefSeq" id="WP_386024892.1">
    <property type="nucleotide sequence ID" value="NZ_JBHUHX010000013.1"/>
</dbReference>
<feature type="domain" description="STAS" evidence="1">
    <location>
        <begin position="1"/>
        <end position="103"/>
    </location>
</feature>
<accession>A0ABW4Y925</accession>
<keyword evidence="3" id="KW-1185">Reference proteome</keyword>
<comment type="caution">
    <text evidence="2">The sequence shown here is derived from an EMBL/GenBank/DDBJ whole genome shotgun (WGS) entry which is preliminary data.</text>
</comment>
<proteinExistence type="predicted"/>
<dbReference type="InterPro" id="IPR036513">
    <property type="entry name" value="STAS_dom_sf"/>
</dbReference>
<evidence type="ECO:0000313" key="3">
    <source>
        <dbReference type="Proteomes" id="UP001597337"/>
    </source>
</evidence>
<dbReference type="PANTHER" id="PTHR35849">
    <property type="entry name" value="BLR2341 PROTEIN"/>
    <property type="match status" value="1"/>
</dbReference>